<name>A0A0N1IMH7_LEPSE</name>
<dbReference type="AlphaFoldDB" id="A0A0N1IMH7"/>
<keyword evidence="3" id="KW-1185">Reference proteome</keyword>
<protein>
    <submittedName>
        <fullName evidence="2">Uncharacterized protein</fullName>
    </submittedName>
</protein>
<proteinExistence type="predicted"/>
<evidence type="ECO:0000313" key="3">
    <source>
        <dbReference type="Proteomes" id="UP000038009"/>
    </source>
</evidence>
<dbReference type="EMBL" id="LJSK01000006">
    <property type="protein sequence ID" value="KPI90368.1"/>
    <property type="molecule type" value="Genomic_DNA"/>
</dbReference>
<dbReference type="Proteomes" id="UP000038009">
    <property type="component" value="Unassembled WGS sequence"/>
</dbReference>
<feature type="region of interest" description="Disordered" evidence="1">
    <location>
        <begin position="354"/>
        <end position="385"/>
    </location>
</feature>
<feature type="compositionally biased region" description="Basic and acidic residues" evidence="1">
    <location>
        <begin position="369"/>
        <end position="385"/>
    </location>
</feature>
<accession>A0A0N1IMH7</accession>
<dbReference type="OMA" id="IIFRWIT"/>
<reference evidence="2 3" key="1">
    <citation type="journal article" date="2015" name="PLoS Pathog.">
        <title>Leptomonas seymouri: Adaptations to the Dixenous Life Cycle Analyzed by Genome Sequencing, Transcriptome Profiling and Co-infection with Leishmania donovani.</title>
        <authorList>
            <person name="Kraeva N."/>
            <person name="Butenko A."/>
            <person name="Hlavacova J."/>
            <person name="Kostygov A."/>
            <person name="Myskova J."/>
            <person name="Grybchuk D."/>
            <person name="Lestinova T."/>
            <person name="Votypka J."/>
            <person name="Volf P."/>
            <person name="Opperdoes F."/>
            <person name="Flegontov P."/>
            <person name="Lukes J."/>
            <person name="Yurchenko V."/>
        </authorList>
    </citation>
    <scope>NUCLEOTIDE SEQUENCE [LARGE SCALE GENOMIC DNA]</scope>
    <source>
        <strain evidence="2 3">ATCC 30220</strain>
    </source>
</reference>
<organism evidence="2 3">
    <name type="scientific">Leptomonas seymouri</name>
    <dbReference type="NCBI Taxonomy" id="5684"/>
    <lineage>
        <taxon>Eukaryota</taxon>
        <taxon>Discoba</taxon>
        <taxon>Euglenozoa</taxon>
        <taxon>Kinetoplastea</taxon>
        <taxon>Metakinetoplastina</taxon>
        <taxon>Trypanosomatida</taxon>
        <taxon>Trypanosomatidae</taxon>
        <taxon>Leishmaniinae</taxon>
        <taxon>Leptomonas</taxon>
    </lineage>
</organism>
<sequence length="385" mass="42123">MRVAKSLWPSLGLALVAAVLYAVVAVPVLTSAAAPPAASHNGGGADAASAKYAPPPLPAFEKLFAQQFHVSVMTQSYGVFNATLRMHSSMNFPERVFGELIPIGEPRLSHRTQTPLPHFKRARGVEDDKLSSLPFTVSDKQSTSKTASGEFTTAGEEERPSLFVVDLQLLHSDSTRGKAQVYYLPAELMALRSQKEAMSNGSAAPTAMTDFTFRMEARHMSGNPLSDVAVLARVSAATVVTGSKQVMETVSEARDAAAFAAASKGSVIFRWITEHEFSAVFSIPMKSEPNKDGVAATHLEHMWIYGYTTPSQTVFDRKQRQVPWYQKYVMLSVGLIGFVMQIISGWSEGRTKAADLEKQQKRQQPQQAKLDDGLKKSERLSKKKK</sequence>
<comment type="caution">
    <text evidence="2">The sequence shown here is derived from an EMBL/GenBank/DDBJ whole genome shotgun (WGS) entry which is preliminary data.</text>
</comment>
<feature type="region of interest" description="Disordered" evidence="1">
    <location>
        <begin position="136"/>
        <end position="155"/>
    </location>
</feature>
<gene>
    <name evidence="2" type="ORF">ABL78_0444</name>
</gene>
<feature type="compositionally biased region" description="Polar residues" evidence="1">
    <location>
        <begin position="136"/>
        <end position="151"/>
    </location>
</feature>
<evidence type="ECO:0000313" key="2">
    <source>
        <dbReference type="EMBL" id="KPI90368.1"/>
    </source>
</evidence>
<dbReference type="VEuPathDB" id="TriTrypDB:Lsey_0006_0020"/>
<evidence type="ECO:0000256" key="1">
    <source>
        <dbReference type="SAM" id="MobiDB-lite"/>
    </source>
</evidence>
<dbReference type="OrthoDB" id="272671at2759"/>